<sequence length="102" mass="11610">MISDVSRETSLSKIIQIMVALASSGCEAIRIYDLYQFQMQVRILLRQHIMSTTILEHQHGSCVSRETSSRECPISDAFTTVGTFKSTYPLNTQMQLFHVEHS</sequence>
<dbReference type="EMBL" id="WBSO01000005">
    <property type="protein sequence ID" value="KAB8298490.1"/>
    <property type="molecule type" value="Genomic_DNA"/>
</dbReference>
<reference evidence="1 2" key="1">
    <citation type="submission" date="2019-09" db="EMBL/GenBank/DDBJ databases">
        <title>Characterization of the phylogenetic diversity of two novel species belonging to the genus Bifidobacterium: Bifidobacterium cebidarum sp. nov. and Bifidobacterium leontopitheci sp. nov.</title>
        <authorList>
            <person name="Lugli G.A."/>
            <person name="Duranti S."/>
            <person name="Milani C."/>
            <person name="Turroni F."/>
            <person name="Ventura M."/>
        </authorList>
    </citation>
    <scope>NUCLEOTIDE SEQUENCE [LARGE SCALE GENOMIC DNA]</scope>
    <source>
        <strain evidence="1 2">DSM 100238</strain>
    </source>
</reference>
<organism evidence="1 2">
    <name type="scientific">Bifidobacterium apri</name>
    <dbReference type="NCBI Taxonomy" id="1769423"/>
    <lineage>
        <taxon>Bacteria</taxon>
        <taxon>Bacillati</taxon>
        <taxon>Actinomycetota</taxon>
        <taxon>Actinomycetes</taxon>
        <taxon>Bifidobacteriales</taxon>
        <taxon>Bifidobacteriaceae</taxon>
        <taxon>Bifidobacterium</taxon>
    </lineage>
</organism>
<comment type="caution">
    <text evidence="1">The sequence shown here is derived from an EMBL/GenBank/DDBJ whole genome shotgun (WGS) entry which is preliminary data.</text>
</comment>
<name>A0A6A2WDY3_9BIFI</name>
<gene>
    <name evidence="1" type="ORF">DSM100238_0983</name>
</gene>
<keyword evidence="2" id="KW-1185">Reference proteome</keyword>
<evidence type="ECO:0000313" key="2">
    <source>
        <dbReference type="Proteomes" id="UP000440041"/>
    </source>
</evidence>
<dbReference type="AlphaFoldDB" id="A0A6A2WDY3"/>
<evidence type="ECO:0000313" key="1">
    <source>
        <dbReference type="EMBL" id="KAB8298490.1"/>
    </source>
</evidence>
<protein>
    <submittedName>
        <fullName evidence="1">Uncharacterized protein</fullName>
    </submittedName>
</protein>
<dbReference type="PROSITE" id="PS51257">
    <property type="entry name" value="PROKAR_LIPOPROTEIN"/>
    <property type="match status" value="1"/>
</dbReference>
<accession>A0A6A2WDY3</accession>
<dbReference type="Proteomes" id="UP000440041">
    <property type="component" value="Unassembled WGS sequence"/>
</dbReference>
<proteinExistence type="predicted"/>